<dbReference type="InterPro" id="IPR001668">
    <property type="entry name" value="Mob_Pre"/>
</dbReference>
<dbReference type="GO" id="GO:0003677">
    <property type="term" value="F:DNA binding"/>
    <property type="evidence" value="ECO:0007669"/>
    <property type="project" value="InterPro"/>
</dbReference>
<dbReference type="Proteomes" id="UP000003100">
    <property type="component" value="Unassembled WGS sequence"/>
</dbReference>
<sequence>MDVERSIYNVQFCHAEIEEVYLELFDEALERYNAKQKRNDRKIDNYYEKIRRGKQDKLFHKAVFQIGNRDDMNAKSEEGGLAKEILIEYMKNFQKRNPYLHAFSAHLHMDEETPHVHVDFVPAVCNSKRGLDTRVSLEGALGEQGFKSGTRGATEWNQWIESEKRELAQIMGRYGIEWKQLGTHNKHLSVLDFDDYIYVLKSFVDYMIEQYEGNREQKTINVGQNIRHKRLGEGVITKTTGEELFDLVTVKFADCEKTVLRNIIDKGGYEENLTNVKRKLSSNRNQEIINLIYEKLQ</sequence>
<dbReference type="AlphaFoldDB" id="C0CRP6"/>
<comment type="similarity">
    <text evidence="1">Belongs to the plasmid mobilization pre family.</text>
</comment>
<dbReference type="Gene3D" id="3.30.930.30">
    <property type="match status" value="1"/>
</dbReference>
<gene>
    <name evidence="2" type="ORF">RUMHYD_03560</name>
</gene>
<dbReference type="PATRIC" id="fig|476272.21.peg.239"/>
<evidence type="ECO:0000313" key="3">
    <source>
        <dbReference type="Proteomes" id="UP000003100"/>
    </source>
</evidence>
<comment type="caution">
    <text evidence="2">The sequence shown here is derived from an EMBL/GenBank/DDBJ whole genome shotgun (WGS) entry which is preliminary data.</text>
</comment>
<protein>
    <recommendedName>
        <fullName evidence="4">Plasmid recombination enzyme</fullName>
    </recommendedName>
</protein>
<organism evidence="2 3">
    <name type="scientific">Blautia hydrogenotrophica (strain DSM 10507 / JCM 14656 / S5a33)</name>
    <name type="common">Ruminococcus hydrogenotrophicus</name>
    <dbReference type="NCBI Taxonomy" id="476272"/>
    <lineage>
        <taxon>Bacteria</taxon>
        <taxon>Bacillati</taxon>
        <taxon>Bacillota</taxon>
        <taxon>Clostridia</taxon>
        <taxon>Lachnospirales</taxon>
        <taxon>Lachnospiraceae</taxon>
        <taxon>Blautia</taxon>
    </lineage>
</organism>
<dbReference type="EMBL" id="ACBZ01000188">
    <property type="protein sequence ID" value="EEG47568.1"/>
    <property type="molecule type" value="Genomic_DNA"/>
</dbReference>
<evidence type="ECO:0000313" key="2">
    <source>
        <dbReference type="EMBL" id="EEG47568.1"/>
    </source>
</evidence>
<evidence type="ECO:0008006" key="4">
    <source>
        <dbReference type="Google" id="ProtNLM"/>
    </source>
</evidence>
<accession>C0CRP6</accession>
<reference evidence="2 3" key="1">
    <citation type="submission" date="2009-01" db="EMBL/GenBank/DDBJ databases">
        <authorList>
            <person name="Fulton L."/>
            <person name="Clifton S."/>
            <person name="Fulton B."/>
            <person name="Xu J."/>
            <person name="Minx P."/>
            <person name="Pepin K.H."/>
            <person name="Johnson M."/>
            <person name="Bhonagiri V."/>
            <person name="Nash W.E."/>
            <person name="Mardis E.R."/>
            <person name="Wilson R.K."/>
        </authorList>
    </citation>
    <scope>NUCLEOTIDE SEQUENCE [LARGE SCALE GENOMIC DNA]</scope>
    <source>
        <strain evidence="3">DSM 10507 / JCM 14656 / S5a33</strain>
    </source>
</reference>
<evidence type="ECO:0000256" key="1">
    <source>
        <dbReference type="ARBA" id="ARBA00010657"/>
    </source>
</evidence>
<proteinExistence type="inferred from homology"/>
<reference evidence="2 3" key="2">
    <citation type="submission" date="2009-02" db="EMBL/GenBank/DDBJ databases">
        <title>Draft genome sequence of Blautia hydrogenotrophica DSM 10507 (Ruminococcus hydrogenotrophicus DSM 10507).</title>
        <authorList>
            <person name="Sudarsanam P."/>
            <person name="Ley R."/>
            <person name="Guruge J."/>
            <person name="Turnbaugh P.J."/>
            <person name="Mahowald M."/>
            <person name="Liep D."/>
            <person name="Gordon J."/>
        </authorList>
    </citation>
    <scope>NUCLEOTIDE SEQUENCE [LARGE SCALE GENOMIC DNA]</scope>
    <source>
        <strain evidence="3">DSM 10507 / JCM 14656 / S5a33</strain>
    </source>
</reference>
<dbReference type="Pfam" id="PF01076">
    <property type="entry name" value="Mob_Pre"/>
    <property type="match status" value="1"/>
</dbReference>
<dbReference type="HOGENOM" id="CLU_037835_2_1_9"/>
<name>C0CRP6_BLAHS</name>
<dbReference type="GO" id="GO:0006310">
    <property type="term" value="P:DNA recombination"/>
    <property type="evidence" value="ECO:0007669"/>
    <property type="project" value="InterPro"/>
</dbReference>
<dbReference type="eggNOG" id="COG3206">
    <property type="taxonomic scope" value="Bacteria"/>
</dbReference>
<keyword evidence="3" id="KW-1185">Reference proteome</keyword>